<comment type="caution">
    <text evidence="2">The sequence shown here is derived from an EMBL/GenBank/DDBJ whole genome shotgun (WGS) entry which is preliminary data.</text>
</comment>
<evidence type="ECO:0000256" key="1">
    <source>
        <dbReference type="SAM" id="MobiDB-lite"/>
    </source>
</evidence>
<name>A0AAW5K9Q1_9FIRM</name>
<dbReference type="Proteomes" id="UP001205063">
    <property type="component" value="Unassembled WGS sequence"/>
</dbReference>
<protein>
    <submittedName>
        <fullName evidence="2">Uncharacterized protein</fullName>
    </submittedName>
</protein>
<dbReference type="AlphaFoldDB" id="A0AAW5K9Q1"/>
<dbReference type="RefSeq" id="WP_256135983.1">
    <property type="nucleotide sequence ID" value="NZ_JANGAB010000003.1"/>
</dbReference>
<proteinExistence type="predicted"/>
<reference evidence="2" key="1">
    <citation type="submission" date="2022-06" db="EMBL/GenBank/DDBJ databases">
        <title>Isolation of gut microbiota from human fecal samples.</title>
        <authorList>
            <person name="Pamer E.G."/>
            <person name="Barat B."/>
            <person name="Waligurski E."/>
            <person name="Medina S."/>
            <person name="Paddock L."/>
            <person name="Mostad J."/>
        </authorList>
    </citation>
    <scope>NUCLEOTIDE SEQUENCE</scope>
    <source>
        <strain evidence="2">DFI.7.96</strain>
    </source>
</reference>
<evidence type="ECO:0000313" key="2">
    <source>
        <dbReference type="EMBL" id="MCQ4949353.1"/>
    </source>
</evidence>
<feature type="region of interest" description="Disordered" evidence="1">
    <location>
        <begin position="169"/>
        <end position="197"/>
    </location>
</feature>
<sequence length="197" mass="22027">MIDREETAVDLERVKRERLAVKFATLLERAEFLTACEEAGIRWRSGERATGIIHAEPEVVYRISEEGIVFGGMAGVTKNTVPYSSILRHPCRLCQCGTCAAVEDCMRMGPHTDLVPGPCALCRRLGNSVVTDCPGYTTGEDLDRENAAQKGNGKKAPRNCLLRHLASWKRKKGRKQHEPHKTNRHRLGALAISRRHE</sequence>
<organism evidence="2 3">
    <name type="scientific">Bittarella massiliensis</name>
    <name type="common">ex Durand et al. 2017</name>
    <dbReference type="NCBI Taxonomy" id="1720313"/>
    <lineage>
        <taxon>Bacteria</taxon>
        <taxon>Bacillati</taxon>
        <taxon>Bacillota</taxon>
        <taxon>Clostridia</taxon>
        <taxon>Eubacteriales</taxon>
        <taxon>Oscillospiraceae</taxon>
        <taxon>Bittarella (ex Durand et al. 2017)</taxon>
    </lineage>
</organism>
<dbReference type="EMBL" id="JANGAB010000003">
    <property type="protein sequence ID" value="MCQ4949353.1"/>
    <property type="molecule type" value="Genomic_DNA"/>
</dbReference>
<gene>
    <name evidence="2" type="ORF">NE646_06690</name>
</gene>
<evidence type="ECO:0000313" key="3">
    <source>
        <dbReference type="Proteomes" id="UP001205063"/>
    </source>
</evidence>
<accession>A0AAW5K9Q1</accession>